<reference evidence="1" key="1">
    <citation type="journal article" date="2020" name="Phytopathology">
        <title>Genome sequence of the chestnut blight fungus Cryphonectria parasitica EP155: A fundamental resource for an archetypical invasive plant pathogen.</title>
        <authorList>
            <person name="Crouch J.A."/>
            <person name="Dawe A."/>
            <person name="Aerts A."/>
            <person name="Barry K."/>
            <person name="Churchill A.C.L."/>
            <person name="Grimwood J."/>
            <person name="Hillman B."/>
            <person name="Milgroom M.G."/>
            <person name="Pangilinan J."/>
            <person name="Smith M."/>
            <person name="Salamov A."/>
            <person name="Schmutz J."/>
            <person name="Yadav J."/>
            <person name="Grigoriev I.V."/>
            <person name="Nuss D."/>
        </authorList>
    </citation>
    <scope>NUCLEOTIDE SEQUENCE</scope>
    <source>
        <strain evidence="1">EP155</strain>
    </source>
</reference>
<dbReference type="OrthoDB" id="3552888at2759"/>
<accession>A0A9P4XX50</accession>
<evidence type="ECO:0000313" key="2">
    <source>
        <dbReference type="Proteomes" id="UP000803844"/>
    </source>
</evidence>
<dbReference type="RefSeq" id="XP_040773533.1">
    <property type="nucleotide sequence ID" value="XM_040917652.1"/>
</dbReference>
<keyword evidence="2" id="KW-1185">Reference proteome</keyword>
<feature type="non-terminal residue" evidence="1">
    <location>
        <position position="1"/>
    </location>
</feature>
<dbReference type="Proteomes" id="UP000803844">
    <property type="component" value="Unassembled WGS sequence"/>
</dbReference>
<dbReference type="GeneID" id="63834781"/>
<dbReference type="PANTHER" id="PTHR35605:SF1">
    <property type="entry name" value="ECP2 EFFECTOR PROTEIN DOMAIN-CONTAINING PROTEIN-RELATED"/>
    <property type="match status" value="1"/>
</dbReference>
<evidence type="ECO:0000313" key="1">
    <source>
        <dbReference type="EMBL" id="KAF3762554.1"/>
    </source>
</evidence>
<dbReference type="EMBL" id="MU032350">
    <property type="protein sequence ID" value="KAF3762554.1"/>
    <property type="molecule type" value="Genomic_DNA"/>
</dbReference>
<name>A0A9P4XX50_CRYP1</name>
<comment type="caution">
    <text evidence="1">The sequence shown here is derived from an EMBL/GenBank/DDBJ whole genome shotgun (WGS) entry which is preliminary data.</text>
</comment>
<dbReference type="PANTHER" id="PTHR35605">
    <property type="entry name" value="ECP2 EFFECTOR PROTEIN DOMAIN-CONTAINING PROTEIN-RELATED"/>
    <property type="match status" value="1"/>
</dbReference>
<dbReference type="AlphaFoldDB" id="A0A9P4XX50"/>
<sequence>SNLSVTGTIQDVFASIQQADPDTATSIQEHIEAKMNTTQSVADINLSSSPAEETGDIPTNYYCNVPGWSQCSISSVFTGMYYLDGISGHPTNGPGPGNCGRVSCSYDAAIWWCNDNSVSKTLDYFGMISGGVADVLKHCEDSLASKVKGQQFFNDGWNVIVREQSC</sequence>
<protein>
    <submittedName>
        <fullName evidence="1">Uncharacterized protein</fullName>
    </submittedName>
</protein>
<organism evidence="1 2">
    <name type="scientific">Cryphonectria parasitica (strain ATCC 38755 / EP155)</name>
    <dbReference type="NCBI Taxonomy" id="660469"/>
    <lineage>
        <taxon>Eukaryota</taxon>
        <taxon>Fungi</taxon>
        <taxon>Dikarya</taxon>
        <taxon>Ascomycota</taxon>
        <taxon>Pezizomycotina</taxon>
        <taxon>Sordariomycetes</taxon>
        <taxon>Sordariomycetidae</taxon>
        <taxon>Diaporthales</taxon>
        <taxon>Cryphonectriaceae</taxon>
        <taxon>Cryphonectria-Endothia species complex</taxon>
        <taxon>Cryphonectria</taxon>
    </lineage>
</organism>
<proteinExistence type="predicted"/>
<gene>
    <name evidence="1" type="ORF">M406DRAFT_264296</name>
</gene>